<name>A0ABQ8SI75_PERAM</name>
<sequence length="234" mass="28376">MPTGRIITHGRGELWLEPAARGHGEGRVCSDPTLCSNAPTTGAKKRKRKKKKKHEKNCGTRETWTLWRSEEKRIEAFEMWIWRRMECVKWTDRVRKEAVLQKVGEERMMLKLIRKRKRSWLSHWLRRKCLLEDALEEMVNGRKVRDRRYQMIDDIKIAYMDHMRRQRGRQKIGKTGECWAGGKRPLERPRRRWEDNIKMDLKEVGCDDRDWINLAQDRDRWRPYVRVVMNLRIP</sequence>
<feature type="region of interest" description="Disordered" evidence="1">
    <location>
        <begin position="36"/>
        <end position="56"/>
    </location>
</feature>
<reference evidence="2 3" key="1">
    <citation type="journal article" date="2022" name="Allergy">
        <title>Genome assembly and annotation of Periplaneta americana reveal a comprehensive cockroach allergen profile.</title>
        <authorList>
            <person name="Wang L."/>
            <person name="Xiong Q."/>
            <person name="Saelim N."/>
            <person name="Wang L."/>
            <person name="Nong W."/>
            <person name="Wan A.T."/>
            <person name="Shi M."/>
            <person name="Liu X."/>
            <person name="Cao Q."/>
            <person name="Hui J.H.L."/>
            <person name="Sookrung N."/>
            <person name="Leung T.F."/>
            <person name="Tungtrongchitr A."/>
            <person name="Tsui S.K.W."/>
        </authorList>
    </citation>
    <scope>NUCLEOTIDE SEQUENCE [LARGE SCALE GENOMIC DNA]</scope>
    <source>
        <strain evidence="2">PWHHKU_190912</strain>
    </source>
</reference>
<dbReference type="EMBL" id="JAJSOF020000027">
    <property type="protein sequence ID" value="KAJ4433155.1"/>
    <property type="molecule type" value="Genomic_DNA"/>
</dbReference>
<gene>
    <name evidence="2" type="ORF">ANN_15412</name>
</gene>
<proteinExistence type="predicted"/>
<evidence type="ECO:0000313" key="3">
    <source>
        <dbReference type="Proteomes" id="UP001148838"/>
    </source>
</evidence>
<feature type="compositionally biased region" description="Basic residues" evidence="1">
    <location>
        <begin position="43"/>
        <end position="55"/>
    </location>
</feature>
<comment type="caution">
    <text evidence="2">The sequence shown here is derived from an EMBL/GenBank/DDBJ whole genome shotgun (WGS) entry which is preliminary data.</text>
</comment>
<organism evidence="2 3">
    <name type="scientific">Periplaneta americana</name>
    <name type="common">American cockroach</name>
    <name type="synonym">Blatta americana</name>
    <dbReference type="NCBI Taxonomy" id="6978"/>
    <lineage>
        <taxon>Eukaryota</taxon>
        <taxon>Metazoa</taxon>
        <taxon>Ecdysozoa</taxon>
        <taxon>Arthropoda</taxon>
        <taxon>Hexapoda</taxon>
        <taxon>Insecta</taxon>
        <taxon>Pterygota</taxon>
        <taxon>Neoptera</taxon>
        <taxon>Polyneoptera</taxon>
        <taxon>Dictyoptera</taxon>
        <taxon>Blattodea</taxon>
        <taxon>Blattoidea</taxon>
        <taxon>Blattidae</taxon>
        <taxon>Blattinae</taxon>
        <taxon>Periplaneta</taxon>
    </lineage>
</organism>
<keyword evidence="3" id="KW-1185">Reference proteome</keyword>
<dbReference type="Proteomes" id="UP001148838">
    <property type="component" value="Unassembled WGS sequence"/>
</dbReference>
<protein>
    <submittedName>
        <fullName evidence="2">Uncharacterized protein</fullName>
    </submittedName>
</protein>
<evidence type="ECO:0000256" key="1">
    <source>
        <dbReference type="SAM" id="MobiDB-lite"/>
    </source>
</evidence>
<evidence type="ECO:0000313" key="2">
    <source>
        <dbReference type="EMBL" id="KAJ4433155.1"/>
    </source>
</evidence>
<accession>A0ABQ8SI75</accession>